<evidence type="ECO:0000256" key="5">
    <source>
        <dbReference type="ARBA" id="ARBA00023136"/>
    </source>
</evidence>
<evidence type="ECO:0000256" key="1">
    <source>
        <dbReference type="ARBA" id="ARBA00004141"/>
    </source>
</evidence>
<dbReference type="EMBL" id="FQUS01000019">
    <property type="protein sequence ID" value="SHG10611.1"/>
    <property type="molecule type" value="Genomic_DNA"/>
</dbReference>
<feature type="transmembrane region" description="Helical" evidence="7">
    <location>
        <begin position="569"/>
        <end position="587"/>
    </location>
</feature>
<keyword evidence="4 7" id="KW-1133">Transmembrane helix</keyword>
<dbReference type="GO" id="GO:0005412">
    <property type="term" value="F:D-glucose:sodium symporter activity"/>
    <property type="evidence" value="ECO:0007669"/>
    <property type="project" value="TreeGrafter"/>
</dbReference>
<comment type="subcellular location">
    <subcellularLocation>
        <location evidence="1">Membrane</location>
        <topology evidence="1">Multi-pass membrane protein</topology>
    </subcellularLocation>
</comment>
<dbReference type="AlphaFoldDB" id="A0A1M5H3K8"/>
<sequence length="605" mass="66364">MELAPIDWTIIGAYLLFSVIIGLVVARQAGKSSQQYFAAGKNMPWWLLGISMVATTFSTDTPNLVANIVRTDGVSGNWVWWAFLLTGMLTVFVYAHLWKRSGVLTDVEFYELRYSGKMAAFLRGFRAIYLGFVFNVVIMATVSLAAIKIAGVLMGLSPVETVVIGGIVTVIYSTLGGLKGVLFTDFFQFFLAIGGSIIAAYVALNHPQVGGFEGLFQHPEVVGQLNILPDFNDPAQALGVFIIPLAVQWWSVYYPGAEPGGGGYIAQRMFAAKDENNSIAAVFFFNAAHYALRPWPWIIVGLCSIIVFPDIASMKEAFPDAASVAGDDMGYAAMLTFIPTGWLGLVVASLTAAYMSTISTHLNWGSSYLVNDFYQRFINPASSEKELVMVGRISTVLLMVVAGGLALLLQDALGSFQILLQIGAGTGLLFILRWFWWRINAGSEIAAMVISFVIAVYFQFFHGYTGLPELTGWEQVVIGVAITTIGWISVTYMVRPTSQKTLLHFYEVARPGGPGWQRVLDIAEQAGREVQVYKDEAWRVPQGIFCMVLGSVAVYGALFATGYWIYGRWILAGFITVVAVAASVMLFKAWRKLITIGPEDEELYE</sequence>
<keyword evidence="3 7" id="KW-0812">Transmembrane</keyword>
<dbReference type="GO" id="GO:0005886">
    <property type="term" value="C:plasma membrane"/>
    <property type="evidence" value="ECO:0007669"/>
    <property type="project" value="TreeGrafter"/>
</dbReference>
<evidence type="ECO:0000256" key="4">
    <source>
        <dbReference type="ARBA" id="ARBA00022989"/>
    </source>
</evidence>
<feature type="transmembrane region" description="Helical" evidence="7">
    <location>
        <begin position="387"/>
        <end position="409"/>
    </location>
</feature>
<gene>
    <name evidence="8" type="ORF">SAMN05443144_11928</name>
</gene>
<dbReference type="InterPro" id="IPR001734">
    <property type="entry name" value="Na/solute_symporter"/>
</dbReference>
<keyword evidence="5 7" id="KW-0472">Membrane</keyword>
<evidence type="ECO:0000256" key="7">
    <source>
        <dbReference type="SAM" id="Phobius"/>
    </source>
</evidence>
<feature type="transmembrane region" description="Helical" evidence="7">
    <location>
        <begin position="6"/>
        <end position="25"/>
    </location>
</feature>
<feature type="transmembrane region" description="Helical" evidence="7">
    <location>
        <begin position="544"/>
        <end position="563"/>
    </location>
</feature>
<evidence type="ECO:0000313" key="9">
    <source>
        <dbReference type="Proteomes" id="UP000184041"/>
    </source>
</evidence>
<feature type="transmembrane region" description="Helical" evidence="7">
    <location>
        <begin position="415"/>
        <end position="436"/>
    </location>
</feature>
<protein>
    <submittedName>
        <fullName evidence="8">Na+/proline symporter</fullName>
    </submittedName>
</protein>
<feature type="transmembrane region" description="Helical" evidence="7">
    <location>
        <begin position="127"/>
        <end position="147"/>
    </location>
</feature>
<evidence type="ECO:0000256" key="2">
    <source>
        <dbReference type="ARBA" id="ARBA00006434"/>
    </source>
</evidence>
<feature type="transmembrane region" description="Helical" evidence="7">
    <location>
        <begin position="186"/>
        <end position="204"/>
    </location>
</feature>
<evidence type="ECO:0000256" key="6">
    <source>
        <dbReference type="RuleBase" id="RU362091"/>
    </source>
</evidence>
<evidence type="ECO:0000256" key="3">
    <source>
        <dbReference type="ARBA" id="ARBA00022692"/>
    </source>
</evidence>
<dbReference type="Proteomes" id="UP000184041">
    <property type="component" value="Unassembled WGS sequence"/>
</dbReference>
<dbReference type="STRING" id="1194090.SAMN05443144_11928"/>
<evidence type="ECO:0000313" key="8">
    <source>
        <dbReference type="EMBL" id="SHG10611.1"/>
    </source>
</evidence>
<feature type="transmembrane region" description="Helical" evidence="7">
    <location>
        <begin position="153"/>
        <end position="174"/>
    </location>
</feature>
<dbReference type="RefSeq" id="WP_073066648.1">
    <property type="nucleotide sequence ID" value="NZ_FQUS01000019.1"/>
</dbReference>
<proteinExistence type="inferred from homology"/>
<dbReference type="PANTHER" id="PTHR11819">
    <property type="entry name" value="SOLUTE CARRIER FAMILY 5"/>
    <property type="match status" value="1"/>
</dbReference>
<name>A0A1M5H3K8_9BACT</name>
<dbReference type="PANTHER" id="PTHR11819:SF77">
    <property type="entry name" value="SODIUM_GLUCOSE COTRANSPORT PROTEIN"/>
    <property type="match status" value="1"/>
</dbReference>
<dbReference type="CDD" id="cd11477">
    <property type="entry name" value="SLC5sbd_u1"/>
    <property type="match status" value="1"/>
</dbReference>
<dbReference type="PROSITE" id="PS50283">
    <property type="entry name" value="NA_SOLUT_SYMP_3"/>
    <property type="match status" value="1"/>
</dbReference>
<feature type="transmembrane region" description="Helical" evidence="7">
    <location>
        <begin position="295"/>
        <end position="312"/>
    </location>
</feature>
<dbReference type="OrthoDB" id="9761931at2"/>
<feature type="transmembrane region" description="Helical" evidence="7">
    <location>
        <begin position="445"/>
        <end position="464"/>
    </location>
</feature>
<dbReference type="InterPro" id="IPR038377">
    <property type="entry name" value="Na/Glc_symporter_sf"/>
</dbReference>
<feature type="transmembrane region" description="Helical" evidence="7">
    <location>
        <begin position="78"/>
        <end position="97"/>
    </location>
</feature>
<dbReference type="Pfam" id="PF00474">
    <property type="entry name" value="SSF"/>
    <property type="match status" value="1"/>
</dbReference>
<comment type="similarity">
    <text evidence="2 6">Belongs to the sodium:solute symporter (SSF) (TC 2.A.21) family.</text>
</comment>
<feature type="transmembrane region" description="Helical" evidence="7">
    <location>
        <begin position="476"/>
        <end position="494"/>
    </location>
</feature>
<reference evidence="8 9" key="1">
    <citation type="submission" date="2016-11" db="EMBL/GenBank/DDBJ databases">
        <authorList>
            <person name="Jaros S."/>
            <person name="Januszkiewicz K."/>
            <person name="Wedrychowicz H."/>
        </authorList>
    </citation>
    <scope>NUCLEOTIDE SEQUENCE [LARGE SCALE GENOMIC DNA]</scope>
    <source>
        <strain evidence="8 9">DSM 21986</strain>
    </source>
</reference>
<feature type="transmembrane region" description="Helical" evidence="7">
    <location>
        <begin position="332"/>
        <end position="354"/>
    </location>
</feature>
<organism evidence="8 9">
    <name type="scientific">Fodinibius roseus</name>
    <dbReference type="NCBI Taxonomy" id="1194090"/>
    <lineage>
        <taxon>Bacteria</taxon>
        <taxon>Pseudomonadati</taxon>
        <taxon>Balneolota</taxon>
        <taxon>Balneolia</taxon>
        <taxon>Balneolales</taxon>
        <taxon>Balneolaceae</taxon>
        <taxon>Fodinibius</taxon>
    </lineage>
</organism>
<dbReference type="Gene3D" id="1.20.1730.10">
    <property type="entry name" value="Sodium/glucose cotransporter"/>
    <property type="match status" value="1"/>
</dbReference>
<keyword evidence="9" id="KW-1185">Reference proteome</keyword>
<accession>A0A1M5H3K8</accession>